<dbReference type="InterPro" id="IPR006860">
    <property type="entry name" value="FecR"/>
</dbReference>
<proteinExistence type="predicted"/>
<keyword evidence="1" id="KW-1133">Transmembrane helix</keyword>
<keyword evidence="1" id="KW-0812">Transmembrane</keyword>
<dbReference type="InterPro" id="IPR032508">
    <property type="entry name" value="FecR_C"/>
</dbReference>
<keyword evidence="5" id="KW-1185">Reference proteome</keyword>
<protein>
    <submittedName>
        <fullName evidence="4">FecR family protein</fullName>
    </submittedName>
</protein>
<keyword evidence="1" id="KW-0472">Membrane</keyword>
<dbReference type="Gene3D" id="2.60.120.1440">
    <property type="match status" value="1"/>
</dbReference>
<gene>
    <name evidence="4" type="ORF">ACFOOI_00040</name>
</gene>
<dbReference type="InterPro" id="IPR012373">
    <property type="entry name" value="Ferrdict_sens_TM"/>
</dbReference>
<dbReference type="Gene3D" id="3.55.50.30">
    <property type="match status" value="1"/>
</dbReference>
<dbReference type="Pfam" id="PF16344">
    <property type="entry name" value="FecR_C"/>
    <property type="match status" value="1"/>
</dbReference>
<evidence type="ECO:0000313" key="4">
    <source>
        <dbReference type="EMBL" id="MFC3809026.1"/>
    </source>
</evidence>
<dbReference type="Proteomes" id="UP001595616">
    <property type="component" value="Unassembled WGS sequence"/>
</dbReference>
<feature type="transmembrane region" description="Helical" evidence="1">
    <location>
        <begin position="72"/>
        <end position="90"/>
    </location>
</feature>
<dbReference type="EMBL" id="JBHRYQ010000001">
    <property type="protein sequence ID" value="MFC3809026.1"/>
    <property type="molecule type" value="Genomic_DNA"/>
</dbReference>
<organism evidence="4 5">
    <name type="scientific">Lacihabitans lacunae</name>
    <dbReference type="NCBI Taxonomy" id="1028214"/>
    <lineage>
        <taxon>Bacteria</taxon>
        <taxon>Pseudomonadati</taxon>
        <taxon>Bacteroidota</taxon>
        <taxon>Cytophagia</taxon>
        <taxon>Cytophagales</taxon>
        <taxon>Leadbetterellaceae</taxon>
        <taxon>Lacihabitans</taxon>
    </lineage>
</organism>
<evidence type="ECO:0000313" key="5">
    <source>
        <dbReference type="Proteomes" id="UP001595616"/>
    </source>
</evidence>
<feature type="domain" description="Protein FecR C-terminal" evidence="3">
    <location>
        <begin position="258"/>
        <end position="324"/>
    </location>
</feature>
<evidence type="ECO:0000256" key="1">
    <source>
        <dbReference type="SAM" id="Phobius"/>
    </source>
</evidence>
<comment type="caution">
    <text evidence="4">The sequence shown here is derived from an EMBL/GenBank/DDBJ whole genome shotgun (WGS) entry which is preliminary data.</text>
</comment>
<dbReference type="PANTHER" id="PTHR30273">
    <property type="entry name" value="PERIPLASMIC SIGNAL SENSOR AND SIGMA FACTOR ACTIVATOR FECR-RELATED"/>
    <property type="match status" value="1"/>
</dbReference>
<name>A0ABV7YPV9_9BACT</name>
<dbReference type="PIRSF" id="PIRSF018266">
    <property type="entry name" value="FecR"/>
    <property type="match status" value="1"/>
</dbReference>
<accession>A0ABV7YPV9</accession>
<dbReference type="RefSeq" id="WP_379833471.1">
    <property type="nucleotide sequence ID" value="NZ_JBHRYQ010000001.1"/>
</dbReference>
<dbReference type="PANTHER" id="PTHR30273:SF2">
    <property type="entry name" value="PROTEIN FECR"/>
    <property type="match status" value="1"/>
</dbReference>
<evidence type="ECO:0000259" key="2">
    <source>
        <dbReference type="Pfam" id="PF04773"/>
    </source>
</evidence>
<feature type="domain" description="FecR protein" evidence="2">
    <location>
        <begin position="116"/>
        <end position="204"/>
    </location>
</feature>
<dbReference type="Pfam" id="PF04773">
    <property type="entry name" value="FecR"/>
    <property type="match status" value="1"/>
</dbReference>
<sequence length="330" mass="37732">MTLEEFNNLAKKYLDGNTTEEENRLLEEWNEAQNANDLNFVMKQNDEVVKKRMWASISKEVNNHRTSKIRRIGFYVGLAASVMLVISYLFNVNIFDKNNITALLENDNIEISNDTKDQEIVLLSDGTEVHLSKNSSITYDKNFNIDKREVHLRGNAFFKVKRDVTKLFIVHTGDLSTEVLGTSFWINENKKSKSIEVVVNTGKVSVYTSKKSRKNEKNGVILTPNQKVIYDEVTQNIKPSLVEKPKPIGKAEQSKISLIFQSRPLQEVLNVLSKLYGIDFVVSNEKLNQCRITADLNDLHMYIQLELICKSIDAQYEKRGTVIFVNGEGC</sequence>
<reference evidence="5" key="1">
    <citation type="journal article" date="2019" name="Int. J. Syst. Evol. Microbiol.">
        <title>The Global Catalogue of Microorganisms (GCM) 10K type strain sequencing project: providing services to taxonomists for standard genome sequencing and annotation.</title>
        <authorList>
            <consortium name="The Broad Institute Genomics Platform"/>
            <consortium name="The Broad Institute Genome Sequencing Center for Infectious Disease"/>
            <person name="Wu L."/>
            <person name="Ma J."/>
        </authorList>
    </citation>
    <scope>NUCLEOTIDE SEQUENCE [LARGE SCALE GENOMIC DNA]</scope>
    <source>
        <strain evidence="5">CECT 7956</strain>
    </source>
</reference>
<evidence type="ECO:0000259" key="3">
    <source>
        <dbReference type="Pfam" id="PF16344"/>
    </source>
</evidence>